<evidence type="ECO:0000256" key="19">
    <source>
        <dbReference type="SAM" id="Phobius"/>
    </source>
</evidence>
<evidence type="ECO:0000256" key="2">
    <source>
        <dbReference type="ARBA" id="ARBA00004752"/>
    </source>
</evidence>
<reference evidence="22 23" key="1">
    <citation type="submission" date="2019-02" db="EMBL/GenBank/DDBJ databases">
        <authorList>
            <person name="Goldberg S.R."/>
            <person name="Haltli B.A."/>
            <person name="Correa H."/>
            <person name="Russell K.G."/>
        </authorList>
    </citation>
    <scope>NUCLEOTIDE SEQUENCE [LARGE SCALE GENOMIC DNA]</scope>
    <source>
        <strain evidence="22 23">JCM 16186</strain>
    </source>
</reference>
<dbReference type="Pfam" id="PF00905">
    <property type="entry name" value="Transpeptidase"/>
    <property type="match status" value="1"/>
</dbReference>
<evidence type="ECO:0000313" key="22">
    <source>
        <dbReference type="EMBL" id="MTI28708.1"/>
    </source>
</evidence>
<dbReference type="InterPro" id="IPR001264">
    <property type="entry name" value="Glyco_trans_51"/>
</dbReference>
<dbReference type="SUPFAM" id="SSF56601">
    <property type="entry name" value="beta-lactamase/transpeptidase-like"/>
    <property type="match status" value="1"/>
</dbReference>
<keyword evidence="14" id="KW-0511">Multifunctional enzyme</keyword>
<dbReference type="InterPro" id="IPR023346">
    <property type="entry name" value="Lysozyme-like_dom_sf"/>
</dbReference>
<dbReference type="Proteomes" id="UP000798808">
    <property type="component" value="Unassembled WGS sequence"/>
</dbReference>
<comment type="similarity">
    <text evidence="4">In the N-terminal section; belongs to the glycosyltransferase 51 family.</text>
</comment>
<keyword evidence="11" id="KW-0133">Cell shape</keyword>
<feature type="transmembrane region" description="Helical" evidence="19">
    <location>
        <begin position="21"/>
        <end position="43"/>
    </location>
</feature>
<dbReference type="Gene3D" id="3.40.710.10">
    <property type="entry name" value="DD-peptidase/beta-lactamase superfamily"/>
    <property type="match status" value="2"/>
</dbReference>
<dbReference type="PANTHER" id="PTHR32282:SF11">
    <property type="entry name" value="PENICILLIN-BINDING PROTEIN 1B"/>
    <property type="match status" value="1"/>
</dbReference>
<name>A0ABW9RXM2_9BACT</name>
<evidence type="ECO:0000259" key="20">
    <source>
        <dbReference type="Pfam" id="PF00905"/>
    </source>
</evidence>
<dbReference type="Gene3D" id="1.10.3810.10">
    <property type="entry name" value="Biosynthetic peptidoglycan transglycosylase-like"/>
    <property type="match status" value="1"/>
</dbReference>
<keyword evidence="10" id="KW-0378">Hydrolase</keyword>
<feature type="region of interest" description="Disordered" evidence="18">
    <location>
        <begin position="752"/>
        <end position="772"/>
    </location>
</feature>
<evidence type="ECO:0000256" key="11">
    <source>
        <dbReference type="ARBA" id="ARBA00022960"/>
    </source>
</evidence>
<evidence type="ECO:0000256" key="15">
    <source>
        <dbReference type="ARBA" id="ARBA00023316"/>
    </source>
</evidence>
<keyword evidence="19" id="KW-0812">Transmembrane</keyword>
<dbReference type="RefSeq" id="WP_155176496.1">
    <property type="nucleotide sequence ID" value="NZ_BAAAFL010000021.1"/>
</dbReference>
<evidence type="ECO:0000313" key="23">
    <source>
        <dbReference type="Proteomes" id="UP000798808"/>
    </source>
</evidence>
<comment type="pathway">
    <text evidence="2">Cell wall biogenesis; peptidoglycan biosynthesis.</text>
</comment>
<dbReference type="Pfam" id="PF00912">
    <property type="entry name" value="Transgly"/>
    <property type="match status" value="1"/>
</dbReference>
<evidence type="ECO:0000256" key="12">
    <source>
        <dbReference type="ARBA" id="ARBA00022984"/>
    </source>
</evidence>
<evidence type="ECO:0000256" key="14">
    <source>
        <dbReference type="ARBA" id="ARBA00023268"/>
    </source>
</evidence>
<gene>
    <name evidence="22" type="ORF">E1163_27360</name>
</gene>
<keyword evidence="5" id="KW-1003">Cell membrane</keyword>
<comment type="catalytic activity">
    <reaction evidence="17">
        <text>[GlcNAc-(1-&gt;4)-Mur2Ac(oyl-L-Ala-gamma-D-Glu-L-Lys-D-Ala-D-Ala)](n)-di-trans,octa-cis-undecaprenyl diphosphate + beta-D-GlcNAc-(1-&gt;4)-Mur2Ac(oyl-L-Ala-gamma-D-Glu-L-Lys-D-Ala-D-Ala)-di-trans,octa-cis-undecaprenyl diphosphate = [GlcNAc-(1-&gt;4)-Mur2Ac(oyl-L-Ala-gamma-D-Glu-L-Lys-D-Ala-D-Ala)](n+1)-di-trans,octa-cis-undecaprenyl diphosphate + di-trans,octa-cis-undecaprenyl diphosphate + H(+)</text>
        <dbReference type="Rhea" id="RHEA:23708"/>
        <dbReference type="Rhea" id="RHEA-COMP:9602"/>
        <dbReference type="Rhea" id="RHEA-COMP:9603"/>
        <dbReference type="ChEBI" id="CHEBI:15378"/>
        <dbReference type="ChEBI" id="CHEBI:58405"/>
        <dbReference type="ChEBI" id="CHEBI:60033"/>
        <dbReference type="ChEBI" id="CHEBI:78435"/>
        <dbReference type="EC" id="2.4.99.28"/>
    </reaction>
</comment>
<dbReference type="InterPro" id="IPR050396">
    <property type="entry name" value="Glycosyltr_51/Transpeptidase"/>
</dbReference>
<keyword evidence="12" id="KW-0573">Peptidoglycan synthesis</keyword>
<proteinExistence type="inferred from homology"/>
<sequence>MKRTKRQKKGNKKQTTLTKRLLKLALLAVMALAGSFLIFYFSVKLGAFGKLPDHATLKKIENNTATEIYSADSVLIGKFYIQERTRANYNDLSEFVVDALVATEDARFFEHEGIDYRSLARVFFKTFLMLDRSSGGGSTISQQLAKNLFPRKDHGWLSIPVSKVKEAIIAHRLESIYSKEEILTLYLNTVPFGDNVYGIEMAARRFFNKKTKNLNAQEAAVLIGMLKANYSYNPRLYPENSLARRNVVLYQMAKYDYITEAAYDSLSKLPLELDYTKITHNSGIATYFREHLRKELEQWCESHSKPDGSQYNLYTDGLKIYTTIDSRLQKYAEEAMARHMSDLQAVFNKHWASTNSWSSNQELIAQALKNTTRYKSMKEKGLSEKEIMKALQEPVPMKIYKWQGEQEVKMSPMDSVKHYLTFLQTGVLAMDPKNGDIKAWVGGINYEYFKYDHVNRNTKRQVGSTFKPFVYAAALEKGMNPCRYISGEKVTYTNLADWSPGNADEEEYDMKYTFKGALAKSVNTVTIRVLEDVGIPATISLAQKAGIDSELPEVPSIALGTANISLMEMVTAYCAFANGGFAVKPRYLAAIADNSGKTLDLFKADLTRERIITKETAMIMNAMLQDVVNEGTAGSYRWKYHMKHELAGKTGTTQSNTDGWFIGYNPEMVVGAWVGADNPAVRFRSTSLGSGASTAMPIVAKYFHKMQSDPQFKRQGNAAFPEMPDYVARSIDCGSEKEDKVFMEWLFGDKKDGEKKTTFDDKNNSEEGQKKKNIFDKIGGIFKKKKDK</sequence>
<comment type="subcellular location">
    <subcellularLocation>
        <location evidence="1">Cell membrane</location>
    </subcellularLocation>
</comment>
<comment type="caution">
    <text evidence="22">The sequence shown here is derived from an EMBL/GenBank/DDBJ whole genome shotgun (WGS) entry which is preliminary data.</text>
</comment>
<keyword evidence="6" id="KW-0121">Carboxypeptidase</keyword>
<keyword evidence="9" id="KW-0808">Transferase</keyword>
<evidence type="ECO:0000259" key="21">
    <source>
        <dbReference type="Pfam" id="PF00912"/>
    </source>
</evidence>
<keyword evidence="15" id="KW-0961">Cell wall biogenesis/degradation</keyword>
<keyword evidence="23" id="KW-1185">Reference proteome</keyword>
<evidence type="ECO:0000256" key="3">
    <source>
        <dbReference type="ARBA" id="ARBA00007090"/>
    </source>
</evidence>
<keyword evidence="8" id="KW-0328">Glycosyltransferase</keyword>
<organism evidence="22 23">
    <name type="scientific">Fulvivirga kasyanovii</name>
    <dbReference type="NCBI Taxonomy" id="396812"/>
    <lineage>
        <taxon>Bacteria</taxon>
        <taxon>Pseudomonadati</taxon>
        <taxon>Bacteroidota</taxon>
        <taxon>Cytophagia</taxon>
        <taxon>Cytophagales</taxon>
        <taxon>Fulvivirgaceae</taxon>
        <taxon>Fulvivirga</taxon>
    </lineage>
</organism>
<evidence type="ECO:0000256" key="7">
    <source>
        <dbReference type="ARBA" id="ARBA00022670"/>
    </source>
</evidence>
<evidence type="ECO:0000256" key="10">
    <source>
        <dbReference type="ARBA" id="ARBA00022801"/>
    </source>
</evidence>
<keyword evidence="19" id="KW-1133">Transmembrane helix</keyword>
<evidence type="ECO:0000256" key="6">
    <source>
        <dbReference type="ARBA" id="ARBA00022645"/>
    </source>
</evidence>
<protein>
    <submittedName>
        <fullName evidence="22">Penicillin-binding protein</fullName>
    </submittedName>
</protein>
<dbReference type="PANTHER" id="PTHR32282">
    <property type="entry name" value="BINDING PROTEIN TRANSPEPTIDASE, PUTATIVE-RELATED"/>
    <property type="match status" value="1"/>
</dbReference>
<evidence type="ECO:0000256" key="9">
    <source>
        <dbReference type="ARBA" id="ARBA00022679"/>
    </source>
</evidence>
<keyword evidence="13 19" id="KW-0472">Membrane</keyword>
<dbReference type="SUPFAM" id="SSF53955">
    <property type="entry name" value="Lysozyme-like"/>
    <property type="match status" value="1"/>
</dbReference>
<keyword evidence="7" id="KW-0645">Protease</keyword>
<comment type="similarity">
    <text evidence="3">In the C-terminal section; belongs to the transpeptidase family.</text>
</comment>
<evidence type="ECO:0000256" key="5">
    <source>
        <dbReference type="ARBA" id="ARBA00022475"/>
    </source>
</evidence>
<dbReference type="InterPro" id="IPR012338">
    <property type="entry name" value="Beta-lactam/transpept-like"/>
</dbReference>
<evidence type="ECO:0000256" key="17">
    <source>
        <dbReference type="ARBA" id="ARBA00049902"/>
    </source>
</evidence>
<evidence type="ECO:0000256" key="8">
    <source>
        <dbReference type="ARBA" id="ARBA00022676"/>
    </source>
</evidence>
<evidence type="ECO:0000256" key="4">
    <source>
        <dbReference type="ARBA" id="ARBA00007739"/>
    </source>
</evidence>
<comment type="catalytic activity">
    <reaction evidence="16">
        <text>Preferential cleavage: (Ac)2-L-Lys-D-Ala-|-D-Ala. Also transpeptidation of peptidyl-alanyl moieties that are N-acyl substituents of D-alanine.</text>
        <dbReference type="EC" id="3.4.16.4"/>
    </reaction>
</comment>
<evidence type="ECO:0000256" key="13">
    <source>
        <dbReference type="ARBA" id="ARBA00023136"/>
    </source>
</evidence>
<evidence type="ECO:0000256" key="16">
    <source>
        <dbReference type="ARBA" id="ARBA00034000"/>
    </source>
</evidence>
<evidence type="ECO:0000256" key="1">
    <source>
        <dbReference type="ARBA" id="ARBA00004236"/>
    </source>
</evidence>
<dbReference type="InterPro" id="IPR001460">
    <property type="entry name" value="PCN-bd_Tpept"/>
</dbReference>
<dbReference type="InterPro" id="IPR036950">
    <property type="entry name" value="PBP_transglycosylase"/>
</dbReference>
<accession>A0ABW9RXM2</accession>
<evidence type="ECO:0000256" key="18">
    <source>
        <dbReference type="SAM" id="MobiDB-lite"/>
    </source>
</evidence>
<dbReference type="EMBL" id="SMLW01000670">
    <property type="protein sequence ID" value="MTI28708.1"/>
    <property type="molecule type" value="Genomic_DNA"/>
</dbReference>
<feature type="domain" description="Penicillin-binding protein transpeptidase" evidence="20">
    <location>
        <begin position="426"/>
        <end position="667"/>
    </location>
</feature>
<feature type="domain" description="Glycosyl transferase family 51" evidence="21">
    <location>
        <begin position="76"/>
        <end position="252"/>
    </location>
</feature>